<feature type="domain" description="MmgE/PrpD N-terminal" evidence="2">
    <location>
        <begin position="6"/>
        <end position="234"/>
    </location>
</feature>
<evidence type="ECO:0000259" key="2">
    <source>
        <dbReference type="Pfam" id="PF03972"/>
    </source>
</evidence>
<dbReference type="Pfam" id="PF19305">
    <property type="entry name" value="MmgE_PrpD_C"/>
    <property type="match status" value="1"/>
</dbReference>
<dbReference type="PANTHER" id="PTHR16943">
    <property type="entry name" value="2-METHYLCITRATE DEHYDRATASE-RELATED"/>
    <property type="match status" value="1"/>
</dbReference>
<evidence type="ECO:0000256" key="1">
    <source>
        <dbReference type="ARBA" id="ARBA00006174"/>
    </source>
</evidence>
<accession>A0A6M4H092</accession>
<dbReference type="EMBL" id="CP053069">
    <property type="protein sequence ID" value="QJR12886.1"/>
    <property type="molecule type" value="Genomic_DNA"/>
</dbReference>
<sequence length="464" mass="49212">MLAAALGAFASRLDMPSMPPAVIEAVKVRVLDTLGAGLAGVQLHNHHRLLPLLEAQGPCRIWGEELTGSARETALVNSFATHSTYLEDGSRFTGGHPSSVVIPAVLAEAEIRHSDGRAVIAAVAAGYEVFLRLGRAIYPECVNRGFQSTALLGSVSASAALANLRGFSPAATGHAIAIGANLGIGFKEALKSSGSQPIQVARSCEAGFVAAALAGAGDAGAPLVLENGFLKAFGGIKGSDPFIAIKGSDPFIGEILEGLGTEFRIDETYLKRHAGCRGNHAPLDATIDLIVKEGVVPEQVKQVRVFVDTVTRAAAIEEPADGEQAQFSIGFSVALAFIERNASIFHYTTARLSDPHVKWMMERITVGVDPSLDVRYPDERGARVEIELTDGRVLNHSVSNARGEPEWPLSGVEVEEKFLALATPRLGDAARTVRDLTQNLDDMKDIRELTQLLVPAKGRHAARA</sequence>
<dbReference type="KEGG" id="uru:DSM104443_03980"/>
<reference evidence="4 5" key="1">
    <citation type="submission" date="2020-04" db="EMBL/GenBank/DDBJ databases">
        <title>Usitatibacter rugosus gen. nov., sp. nov. and Usitatibacter palustris sp. nov., novel members of Usitatibacteraceae fam. nov. within the order Nitrosomonadales isolated from soil.</title>
        <authorList>
            <person name="Huber K.J."/>
            <person name="Neumann-Schaal M."/>
            <person name="Geppert A."/>
            <person name="Luckner M."/>
            <person name="Wanner G."/>
            <person name="Overmann J."/>
        </authorList>
    </citation>
    <scope>NUCLEOTIDE SEQUENCE [LARGE SCALE GENOMIC DNA]</scope>
    <source>
        <strain evidence="4 5">0125_3</strain>
    </source>
</reference>
<dbReference type="InterPro" id="IPR045337">
    <property type="entry name" value="MmgE_PrpD_C"/>
</dbReference>
<dbReference type="InterPro" id="IPR042188">
    <property type="entry name" value="MmgE/PrpD_sf_2"/>
</dbReference>
<organism evidence="4 5">
    <name type="scientific">Usitatibacter rugosus</name>
    <dbReference type="NCBI Taxonomy" id="2732067"/>
    <lineage>
        <taxon>Bacteria</taxon>
        <taxon>Pseudomonadati</taxon>
        <taxon>Pseudomonadota</taxon>
        <taxon>Betaproteobacteria</taxon>
        <taxon>Nitrosomonadales</taxon>
        <taxon>Usitatibacteraceae</taxon>
        <taxon>Usitatibacter</taxon>
    </lineage>
</organism>
<dbReference type="Gene3D" id="1.10.4100.10">
    <property type="entry name" value="2-methylcitrate dehydratase PrpD"/>
    <property type="match status" value="1"/>
</dbReference>
<dbReference type="GO" id="GO:0016829">
    <property type="term" value="F:lyase activity"/>
    <property type="evidence" value="ECO:0007669"/>
    <property type="project" value="InterPro"/>
</dbReference>
<dbReference type="InterPro" id="IPR005656">
    <property type="entry name" value="MmgE_PrpD"/>
</dbReference>
<dbReference type="InterPro" id="IPR045336">
    <property type="entry name" value="MmgE_PrpD_N"/>
</dbReference>
<proteinExistence type="inferred from homology"/>
<name>A0A6M4H092_9PROT</name>
<dbReference type="Pfam" id="PF03972">
    <property type="entry name" value="MmgE_PrpD_N"/>
    <property type="match status" value="1"/>
</dbReference>
<dbReference type="PANTHER" id="PTHR16943:SF8">
    <property type="entry name" value="2-METHYLCITRATE DEHYDRATASE"/>
    <property type="match status" value="1"/>
</dbReference>
<evidence type="ECO:0000313" key="5">
    <source>
        <dbReference type="Proteomes" id="UP000501534"/>
    </source>
</evidence>
<keyword evidence="5" id="KW-1185">Reference proteome</keyword>
<comment type="similarity">
    <text evidence="1">Belongs to the PrpD family.</text>
</comment>
<dbReference type="RefSeq" id="WP_171095477.1">
    <property type="nucleotide sequence ID" value="NZ_CP053069.1"/>
</dbReference>
<dbReference type="AlphaFoldDB" id="A0A6M4H092"/>
<dbReference type="Gene3D" id="3.30.1330.120">
    <property type="entry name" value="2-methylcitrate dehydratase PrpD"/>
    <property type="match status" value="1"/>
</dbReference>
<dbReference type="InterPro" id="IPR036148">
    <property type="entry name" value="MmgE/PrpD_sf"/>
</dbReference>
<evidence type="ECO:0000259" key="3">
    <source>
        <dbReference type="Pfam" id="PF19305"/>
    </source>
</evidence>
<dbReference type="SUPFAM" id="SSF103378">
    <property type="entry name" value="2-methylcitrate dehydratase PrpD"/>
    <property type="match status" value="1"/>
</dbReference>
<dbReference type="Proteomes" id="UP000501534">
    <property type="component" value="Chromosome"/>
</dbReference>
<feature type="domain" description="MmgE/PrpD C-terminal" evidence="3">
    <location>
        <begin position="273"/>
        <end position="441"/>
    </location>
</feature>
<protein>
    <recommendedName>
        <fullName evidence="6">2-methylcitrate dehydratase PrpD</fullName>
    </recommendedName>
</protein>
<evidence type="ECO:0000313" key="4">
    <source>
        <dbReference type="EMBL" id="QJR12886.1"/>
    </source>
</evidence>
<gene>
    <name evidence="4" type="ORF">DSM104443_03980</name>
</gene>
<evidence type="ECO:0008006" key="6">
    <source>
        <dbReference type="Google" id="ProtNLM"/>
    </source>
</evidence>
<dbReference type="InterPro" id="IPR042183">
    <property type="entry name" value="MmgE/PrpD_sf_1"/>
</dbReference>